<keyword evidence="2" id="KW-1185">Reference proteome</keyword>
<dbReference type="RefSeq" id="WP_237379901.1">
    <property type="nucleotide sequence ID" value="NZ_CP071793.1"/>
</dbReference>
<protein>
    <submittedName>
        <fullName evidence="1">Uncharacterized protein</fullName>
    </submittedName>
</protein>
<organism evidence="1 2">
    <name type="scientific">Sulfidibacter corallicola</name>
    <dbReference type="NCBI Taxonomy" id="2818388"/>
    <lineage>
        <taxon>Bacteria</taxon>
        <taxon>Pseudomonadati</taxon>
        <taxon>Acidobacteriota</taxon>
        <taxon>Holophagae</taxon>
        <taxon>Acanthopleuribacterales</taxon>
        <taxon>Acanthopleuribacteraceae</taxon>
        <taxon>Sulfidibacter</taxon>
    </lineage>
</organism>
<accession>A0A8A4TN07</accession>
<dbReference type="EMBL" id="CP071793">
    <property type="protein sequence ID" value="QTD50271.1"/>
    <property type="molecule type" value="Genomic_DNA"/>
</dbReference>
<proteinExistence type="predicted"/>
<dbReference type="AlphaFoldDB" id="A0A8A4TN07"/>
<name>A0A8A4TN07_SULCO</name>
<gene>
    <name evidence="1" type="ORF">J3U87_32200</name>
</gene>
<evidence type="ECO:0000313" key="1">
    <source>
        <dbReference type="EMBL" id="QTD50271.1"/>
    </source>
</evidence>
<evidence type="ECO:0000313" key="2">
    <source>
        <dbReference type="Proteomes" id="UP000663929"/>
    </source>
</evidence>
<dbReference type="Proteomes" id="UP000663929">
    <property type="component" value="Chromosome"/>
</dbReference>
<reference evidence="1" key="1">
    <citation type="submission" date="2021-03" db="EMBL/GenBank/DDBJ databases">
        <title>Acanthopleuribacteraceae sp. M133.</title>
        <authorList>
            <person name="Wang G."/>
        </authorList>
    </citation>
    <scope>NUCLEOTIDE SEQUENCE</scope>
    <source>
        <strain evidence="1">M133</strain>
    </source>
</reference>
<sequence length="67" mass="8014">MNPHQLAVFARAARQSYLPKFDMLNLYLEHAKHSDCGRIARIYDLIRQRHNFMGLNLHCNPYLTWNE</sequence>
<dbReference type="KEGG" id="scor:J3U87_32200"/>